<dbReference type="Proteomes" id="UP000265427">
    <property type="component" value="Unassembled WGS sequence"/>
</dbReference>
<comment type="caution">
    <text evidence="2">The sequence shown here is derived from an EMBL/GenBank/DDBJ whole genome shotgun (WGS) entry which is preliminary data.</text>
</comment>
<dbReference type="EMBL" id="QUSZ01001958">
    <property type="protein sequence ID" value="RHY24057.1"/>
    <property type="molecule type" value="Genomic_DNA"/>
</dbReference>
<protein>
    <submittedName>
        <fullName evidence="2">Uncharacterized protein</fullName>
    </submittedName>
</protein>
<proteinExistence type="predicted"/>
<accession>A0A397BST7</accession>
<evidence type="ECO:0000313" key="1">
    <source>
        <dbReference type="EMBL" id="RHY24057.1"/>
    </source>
</evidence>
<reference evidence="3 4" key="1">
    <citation type="submission" date="2018-08" db="EMBL/GenBank/DDBJ databases">
        <title>Aphanomyces genome sequencing and annotation.</title>
        <authorList>
            <person name="Minardi D."/>
            <person name="Oidtmann B."/>
            <person name="Van Der Giezen M."/>
            <person name="Studholme D.J."/>
        </authorList>
    </citation>
    <scope>NUCLEOTIDE SEQUENCE [LARGE SCALE GENOMIC DNA]</scope>
    <source>
        <strain evidence="1 3">Kv</strain>
        <strain evidence="2 4">Yx</strain>
    </source>
</reference>
<evidence type="ECO:0000313" key="4">
    <source>
        <dbReference type="Proteomes" id="UP000266239"/>
    </source>
</evidence>
<name>A0A397BST7_APHAT</name>
<dbReference type="AlphaFoldDB" id="A0A397BST7"/>
<dbReference type="Proteomes" id="UP000266239">
    <property type="component" value="Unassembled WGS sequence"/>
</dbReference>
<dbReference type="VEuPathDB" id="FungiDB:H257_11781"/>
<evidence type="ECO:0000313" key="2">
    <source>
        <dbReference type="EMBL" id="RHY25204.1"/>
    </source>
</evidence>
<evidence type="ECO:0000313" key="3">
    <source>
        <dbReference type="Proteomes" id="UP000265427"/>
    </source>
</evidence>
<dbReference type="EMBL" id="QUTA01003004">
    <property type="protein sequence ID" value="RHY25204.1"/>
    <property type="molecule type" value="Genomic_DNA"/>
</dbReference>
<sequence>MRRSRNSLPRPQTQIDRESSVLEVSIPRQEIVKHMQTQHVDDYPGFLKMSASEKTAFWASVTNGIIGELIFKKEDELTATDQEEDDDVDDAVVQAEMLAANSKRQAMDVFVEQEDGSYVATIKTPMKFELSIGYISDGMSFRQTAEAVGMTIVG</sequence>
<gene>
    <name evidence="2" type="ORF">DYB25_010911</name>
    <name evidence="1" type="ORF">DYB36_008030</name>
</gene>
<organism evidence="2 4">
    <name type="scientific">Aphanomyces astaci</name>
    <name type="common">Crayfish plague agent</name>
    <dbReference type="NCBI Taxonomy" id="112090"/>
    <lineage>
        <taxon>Eukaryota</taxon>
        <taxon>Sar</taxon>
        <taxon>Stramenopiles</taxon>
        <taxon>Oomycota</taxon>
        <taxon>Saprolegniomycetes</taxon>
        <taxon>Saprolegniales</taxon>
        <taxon>Verrucalvaceae</taxon>
        <taxon>Aphanomyces</taxon>
    </lineage>
</organism>